<evidence type="ECO:0000313" key="1">
    <source>
        <dbReference type="EMBL" id="PNF19482.1"/>
    </source>
</evidence>
<dbReference type="AlphaFoldDB" id="A0A2J7PT24"/>
<organism evidence="1 2">
    <name type="scientific">Cryptotermes secundus</name>
    <dbReference type="NCBI Taxonomy" id="105785"/>
    <lineage>
        <taxon>Eukaryota</taxon>
        <taxon>Metazoa</taxon>
        <taxon>Ecdysozoa</taxon>
        <taxon>Arthropoda</taxon>
        <taxon>Hexapoda</taxon>
        <taxon>Insecta</taxon>
        <taxon>Pterygota</taxon>
        <taxon>Neoptera</taxon>
        <taxon>Polyneoptera</taxon>
        <taxon>Dictyoptera</taxon>
        <taxon>Blattodea</taxon>
        <taxon>Blattoidea</taxon>
        <taxon>Termitoidae</taxon>
        <taxon>Kalotermitidae</taxon>
        <taxon>Cryptotermitinae</taxon>
        <taxon>Cryptotermes</taxon>
    </lineage>
</organism>
<dbReference type="InterPro" id="IPR026206">
    <property type="entry name" value="HAUS3"/>
</dbReference>
<dbReference type="GO" id="GO:0051225">
    <property type="term" value="P:spindle assembly"/>
    <property type="evidence" value="ECO:0007669"/>
    <property type="project" value="InterPro"/>
</dbReference>
<dbReference type="GO" id="GO:0005815">
    <property type="term" value="C:microtubule organizing center"/>
    <property type="evidence" value="ECO:0007669"/>
    <property type="project" value="TreeGrafter"/>
</dbReference>
<accession>A0A2J7PT24</accession>
<reference evidence="1 2" key="1">
    <citation type="submission" date="2017-12" db="EMBL/GenBank/DDBJ databases">
        <title>Hemimetabolous genomes reveal molecular basis of termite eusociality.</title>
        <authorList>
            <person name="Harrison M.C."/>
            <person name="Jongepier E."/>
            <person name="Robertson H.M."/>
            <person name="Arning N."/>
            <person name="Bitard-Feildel T."/>
            <person name="Chao H."/>
            <person name="Childers C.P."/>
            <person name="Dinh H."/>
            <person name="Doddapaneni H."/>
            <person name="Dugan S."/>
            <person name="Gowin J."/>
            <person name="Greiner C."/>
            <person name="Han Y."/>
            <person name="Hu H."/>
            <person name="Hughes D.S.T."/>
            <person name="Huylmans A.-K."/>
            <person name="Kemena C."/>
            <person name="Kremer L.P.M."/>
            <person name="Lee S.L."/>
            <person name="Lopez-Ezquerra A."/>
            <person name="Mallet L."/>
            <person name="Monroy-Kuhn J.M."/>
            <person name="Moser A."/>
            <person name="Murali S.C."/>
            <person name="Muzny D.M."/>
            <person name="Otani S."/>
            <person name="Piulachs M.-D."/>
            <person name="Poelchau M."/>
            <person name="Qu J."/>
            <person name="Schaub F."/>
            <person name="Wada-Katsumata A."/>
            <person name="Worley K.C."/>
            <person name="Xie Q."/>
            <person name="Ylla G."/>
            <person name="Poulsen M."/>
            <person name="Gibbs R.A."/>
            <person name="Schal C."/>
            <person name="Richards S."/>
            <person name="Belles X."/>
            <person name="Korb J."/>
            <person name="Bornberg-Bauer E."/>
        </authorList>
    </citation>
    <scope>NUCLEOTIDE SEQUENCE [LARGE SCALE GENOMIC DNA]</scope>
    <source>
        <tissue evidence="1">Whole body</tissue>
    </source>
</reference>
<protein>
    <recommendedName>
        <fullName evidence="3">HAUS augmin-like complex subunit 3 N-terminal domain-containing protein</fullName>
    </recommendedName>
</protein>
<dbReference type="PANTHER" id="PTHR19378:SF0">
    <property type="entry name" value="HAUS AUGMIN-LIKE COMPLEX SUBUNIT 3"/>
    <property type="match status" value="1"/>
</dbReference>
<dbReference type="PANTHER" id="PTHR19378">
    <property type="entry name" value="GOLGIN- RELATED"/>
    <property type="match status" value="1"/>
</dbReference>
<name>A0A2J7PT24_9NEOP</name>
<comment type="caution">
    <text evidence="1">The sequence shown here is derived from an EMBL/GenBank/DDBJ whole genome shotgun (WGS) entry which is preliminary data.</text>
</comment>
<evidence type="ECO:0000313" key="2">
    <source>
        <dbReference type="Proteomes" id="UP000235965"/>
    </source>
</evidence>
<keyword evidence="2" id="KW-1185">Reference proteome</keyword>
<proteinExistence type="predicted"/>
<sequence length="586" mass="68651">MLDSSGPDLMHILKEMANEMQNLSVQSSFSDDDNVRDFMAQLCNIDSRNFLTPAELLEYDAMIEAGEVLHGKELDASIEFFTDSLQETEDDNNCFITEELEMADSHIRIVTDLQETLNKEILHVRSGMRQLEQQENAAHYSLLAEEQHCIELHSRVYSAQEELLKRLQCLKKLSTDFKNVKSAPQLVGQLPLEAYRKRCFQFSHSIKMMMKQCLEWNESSAGEYEDDHLEELEQSFVEMKMEYLYMLASYQGKKASIGKLKDIMNDIQTSKFPFSFNEIRSQSLLLEEKVNGDKEQISLMCENEVLPAVEQAVEMDVLQIKKYRNDHKLCKLERIFKQNNSLARCLEAGLTDSELLLLLLVCERQKIVDMADLYQQCHQVINEEYLQFTSRMKTMQELRKDGCSYSLIMENPLVQCLGHLFSDEHSAKTGIHGLMRHVENLNKDIINQEEKLFNSLFNKQKSVSQYENSIKTAKKYLCSGLTKRPVLLKMEISTCCSNIEQLLESFQEVLKQIKDNYKRKQVYFSEKPFLQEQRLLWIHFLMDPKKLVALIEHLQELTEKRINYNILKYQKIKRRETSFFPQRMQK</sequence>
<dbReference type="GO" id="GO:0031023">
    <property type="term" value="P:microtubule organizing center organization"/>
    <property type="evidence" value="ECO:0007669"/>
    <property type="project" value="TreeGrafter"/>
</dbReference>
<evidence type="ECO:0008006" key="3">
    <source>
        <dbReference type="Google" id="ProtNLM"/>
    </source>
</evidence>
<dbReference type="OrthoDB" id="8187957at2759"/>
<dbReference type="InParanoid" id="A0A2J7PT24"/>
<dbReference type="GO" id="GO:0072686">
    <property type="term" value="C:mitotic spindle"/>
    <property type="evidence" value="ECO:0007669"/>
    <property type="project" value="TreeGrafter"/>
</dbReference>
<dbReference type="Proteomes" id="UP000235965">
    <property type="component" value="Unassembled WGS sequence"/>
</dbReference>
<dbReference type="GO" id="GO:0070652">
    <property type="term" value="C:HAUS complex"/>
    <property type="evidence" value="ECO:0007669"/>
    <property type="project" value="InterPro"/>
</dbReference>
<dbReference type="EMBL" id="NEVH01021921">
    <property type="protein sequence ID" value="PNF19482.1"/>
    <property type="molecule type" value="Genomic_DNA"/>
</dbReference>
<gene>
    <name evidence="1" type="ORF">B7P43_G02341</name>
</gene>
<dbReference type="STRING" id="105785.A0A2J7PT24"/>